<evidence type="ECO:0000313" key="4">
    <source>
        <dbReference type="Proteomes" id="UP001499938"/>
    </source>
</evidence>
<dbReference type="RefSeq" id="WP_344088980.1">
    <property type="nucleotide sequence ID" value="NZ_BAAAPO010000063.1"/>
</dbReference>
<accession>A0ABN2M4S5</accession>
<evidence type="ECO:0000313" key="3">
    <source>
        <dbReference type="EMBL" id="GAA1809770.1"/>
    </source>
</evidence>
<gene>
    <name evidence="3" type="ORF">GCM10009811_36120</name>
</gene>
<organism evidence="3 4">
    <name type="scientific">Nostocoides veronense</name>
    <dbReference type="NCBI Taxonomy" id="330836"/>
    <lineage>
        <taxon>Bacteria</taxon>
        <taxon>Bacillati</taxon>
        <taxon>Actinomycetota</taxon>
        <taxon>Actinomycetes</taxon>
        <taxon>Micrococcales</taxon>
        <taxon>Intrasporangiaceae</taxon>
        <taxon>Nostocoides</taxon>
    </lineage>
</organism>
<name>A0ABN2M4S5_9MICO</name>
<keyword evidence="2" id="KW-0812">Transmembrane</keyword>
<evidence type="ECO:0000256" key="1">
    <source>
        <dbReference type="SAM" id="MobiDB-lite"/>
    </source>
</evidence>
<feature type="compositionally biased region" description="Low complexity" evidence="1">
    <location>
        <begin position="50"/>
        <end position="77"/>
    </location>
</feature>
<feature type="region of interest" description="Disordered" evidence="1">
    <location>
        <begin position="180"/>
        <end position="205"/>
    </location>
</feature>
<keyword evidence="4" id="KW-1185">Reference proteome</keyword>
<keyword evidence="2" id="KW-1133">Transmembrane helix</keyword>
<comment type="caution">
    <text evidence="3">The sequence shown here is derived from an EMBL/GenBank/DDBJ whole genome shotgun (WGS) entry which is preliminary data.</text>
</comment>
<proteinExistence type="predicted"/>
<sequence>MPKRGPDDLVADHSLRTLSITIGALLLAVTVVLMVNAVQRDREIERALHPTSTASASASGASSTSPETTAPSSSDPSLTESPKTLPKITGPRACPGRMIGLRSWAANPYTTCEFADVVLRAWAEQSREARAEAVTRPLALSVVSPLSGEVALVSCGGTKPISCVSTLNWVVELRRLTPGVVTPSGSTKAPRAPATRRTSSATDER</sequence>
<feature type="transmembrane region" description="Helical" evidence="2">
    <location>
        <begin position="20"/>
        <end position="38"/>
    </location>
</feature>
<reference evidence="3 4" key="1">
    <citation type="journal article" date="2019" name="Int. J. Syst. Evol. Microbiol.">
        <title>The Global Catalogue of Microorganisms (GCM) 10K type strain sequencing project: providing services to taxonomists for standard genome sequencing and annotation.</title>
        <authorList>
            <consortium name="The Broad Institute Genomics Platform"/>
            <consortium name="The Broad Institute Genome Sequencing Center for Infectious Disease"/>
            <person name="Wu L."/>
            <person name="Ma J."/>
        </authorList>
    </citation>
    <scope>NUCLEOTIDE SEQUENCE [LARGE SCALE GENOMIC DNA]</scope>
    <source>
        <strain evidence="3 4">JCM 15592</strain>
    </source>
</reference>
<dbReference type="EMBL" id="BAAAPO010000063">
    <property type="protein sequence ID" value="GAA1809770.1"/>
    <property type="molecule type" value="Genomic_DNA"/>
</dbReference>
<feature type="compositionally biased region" description="Polar residues" evidence="1">
    <location>
        <begin position="196"/>
        <end position="205"/>
    </location>
</feature>
<dbReference type="Proteomes" id="UP001499938">
    <property type="component" value="Unassembled WGS sequence"/>
</dbReference>
<protein>
    <submittedName>
        <fullName evidence="3">Uncharacterized protein</fullName>
    </submittedName>
</protein>
<feature type="region of interest" description="Disordered" evidence="1">
    <location>
        <begin position="46"/>
        <end position="92"/>
    </location>
</feature>
<evidence type="ECO:0000256" key="2">
    <source>
        <dbReference type="SAM" id="Phobius"/>
    </source>
</evidence>
<keyword evidence="2" id="KW-0472">Membrane</keyword>